<reference evidence="2" key="2">
    <citation type="submission" date="2022-01" db="EMBL/GenBank/DDBJ databases">
        <authorList>
            <person name="Yamashiro T."/>
            <person name="Shiraishi A."/>
            <person name="Satake H."/>
            <person name="Nakayama K."/>
        </authorList>
    </citation>
    <scope>NUCLEOTIDE SEQUENCE</scope>
</reference>
<evidence type="ECO:0000313" key="3">
    <source>
        <dbReference type="Proteomes" id="UP001151760"/>
    </source>
</evidence>
<comment type="caution">
    <text evidence="2">The sequence shown here is derived from an EMBL/GenBank/DDBJ whole genome shotgun (WGS) entry which is preliminary data.</text>
</comment>
<sequence>MMKSRGKGSQAKKTADTPVADVDVSEEFDSEPARKRTASRRVVKKKVTISAADNIIPDPDVALELGKSINLTKATEEEVERQVQATHTRIVTKSVPKPARRRPSCIAFRDSSRVSKKVSPDPSQKLKGVQSLTPEEQEAADTMQALKESKKTSRRQPGTGGSSEGIGVSPGVLDESTIVHATLDEGTKNEYSKEDKHDDEEVDWIYSDEDEEKKDDDKIINLEMTDDEETKDEFVQGDEQVNDDEDEEMTNAQGEESGNGDEENTDATKTDGEKTKEDTTNAKINSLLDINIQSEVTHIQPPSVLNVPVWVISETSVLTPIPKNPSVALVTTLPPPYVSTIPPVPHQKTEPIPTPPITIDAPTITTAVPESDALTDVQLRVAKLEKDVSKLNKMDHFAVALASLKSQVPMVVDKYLGSKVSDSLQKSPSEILKIKKEQIKKQKMPNYTIKYTDKAALKEYDQESALFQTMHKNKSFNRNPANHVIYHALMETLIEDEKAIDKEVTNTVKNHKRQHDDDENDDEDPSARPNQGKKIKRRRTKELESSKKPSTTKETLKGKAPSKSSKTGKSATAKEPVKEPIAEVEMDDVINTATEYVVHDANQPHDDSTQAKDKVSKKDWFIKPPSPLTPDLEWKKRQVILDQPEHPWFNQMVSAVKDSLTFDELMATPINFSKYVLNRLKIDHLTQEILIGPVYNLLKGTCTSSIELEYNMDECFKALIDRLDWNNPEGDRCPFDMTKPLPLKGHPGHLIVPAEYFFNNDLQFLKSFDLEKKYTTSITKAKAARYKIVGIEDMVPTLWSATKVGVVSVKVEKLHGYGHLDEIVVKRADRQLYKFKEGDFVDLHLNNIKDMLLLAVQHKLFHLNGSDIFDFIVALRMFTRSLIIKRRVEDLQLGVESYQKKLNITKPQKTFPEIEFKELHTPSYKPPGVIYEDLNKQKRVMWADELYKFSDGTLKTVCDELHHRMLSLVDDLKKLKITYKSS</sequence>
<protein>
    <submittedName>
        <fullName evidence="2">Uncharacterized protein</fullName>
    </submittedName>
</protein>
<feature type="region of interest" description="Disordered" evidence="1">
    <location>
        <begin position="84"/>
        <end position="278"/>
    </location>
</feature>
<evidence type="ECO:0000256" key="1">
    <source>
        <dbReference type="SAM" id="MobiDB-lite"/>
    </source>
</evidence>
<feature type="compositionally biased region" description="Basic residues" evidence="1">
    <location>
        <begin position="531"/>
        <end position="540"/>
    </location>
</feature>
<keyword evidence="3" id="KW-1185">Reference proteome</keyword>
<accession>A0ABQ5EB87</accession>
<feature type="compositionally biased region" description="Basic and acidic residues" evidence="1">
    <location>
        <begin position="266"/>
        <end position="278"/>
    </location>
</feature>
<name>A0ABQ5EB87_9ASTR</name>
<organism evidence="2 3">
    <name type="scientific">Tanacetum coccineum</name>
    <dbReference type="NCBI Taxonomy" id="301880"/>
    <lineage>
        <taxon>Eukaryota</taxon>
        <taxon>Viridiplantae</taxon>
        <taxon>Streptophyta</taxon>
        <taxon>Embryophyta</taxon>
        <taxon>Tracheophyta</taxon>
        <taxon>Spermatophyta</taxon>
        <taxon>Magnoliopsida</taxon>
        <taxon>eudicotyledons</taxon>
        <taxon>Gunneridae</taxon>
        <taxon>Pentapetalae</taxon>
        <taxon>asterids</taxon>
        <taxon>campanulids</taxon>
        <taxon>Asterales</taxon>
        <taxon>Asteraceae</taxon>
        <taxon>Asteroideae</taxon>
        <taxon>Anthemideae</taxon>
        <taxon>Anthemidinae</taxon>
        <taxon>Tanacetum</taxon>
    </lineage>
</organism>
<feature type="compositionally biased region" description="Basic and acidic residues" evidence="1">
    <location>
        <begin position="182"/>
        <end position="196"/>
    </location>
</feature>
<feature type="compositionally biased region" description="Low complexity" evidence="1">
    <location>
        <begin position="558"/>
        <end position="574"/>
    </location>
</feature>
<dbReference type="EMBL" id="BQNB010016131">
    <property type="protein sequence ID" value="GJT48165.1"/>
    <property type="molecule type" value="Genomic_DNA"/>
</dbReference>
<evidence type="ECO:0000313" key="2">
    <source>
        <dbReference type="EMBL" id="GJT48165.1"/>
    </source>
</evidence>
<reference evidence="2" key="1">
    <citation type="journal article" date="2022" name="Int. J. Mol. Sci.">
        <title>Draft Genome of Tanacetum Coccineum: Genomic Comparison of Closely Related Tanacetum-Family Plants.</title>
        <authorList>
            <person name="Yamashiro T."/>
            <person name="Shiraishi A."/>
            <person name="Nakayama K."/>
            <person name="Satake H."/>
        </authorList>
    </citation>
    <scope>NUCLEOTIDE SEQUENCE</scope>
</reference>
<dbReference type="Proteomes" id="UP001151760">
    <property type="component" value="Unassembled WGS sequence"/>
</dbReference>
<feature type="compositionally biased region" description="Acidic residues" evidence="1">
    <location>
        <begin position="197"/>
        <end position="214"/>
    </location>
</feature>
<proteinExistence type="predicted"/>
<feature type="region of interest" description="Disordered" evidence="1">
    <location>
        <begin position="1"/>
        <end position="40"/>
    </location>
</feature>
<feature type="compositionally biased region" description="Acidic residues" evidence="1">
    <location>
        <begin position="240"/>
        <end position="249"/>
    </location>
</feature>
<gene>
    <name evidence="2" type="ORF">Tco_0974322</name>
</gene>
<feature type="region of interest" description="Disordered" evidence="1">
    <location>
        <begin position="506"/>
        <end position="581"/>
    </location>
</feature>